<keyword evidence="3" id="KW-1185">Reference proteome</keyword>
<keyword evidence="1" id="KW-1133">Transmembrane helix</keyword>
<organism evidence="2 3">
    <name type="scientific">Marinomonas spartinae</name>
    <dbReference type="NCBI Taxonomy" id="1792290"/>
    <lineage>
        <taxon>Bacteria</taxon>
        <taxon>Pseudomonadati</taxon>
        <taxon>Pseudomonadota</taxon>
        <taxon>Gammaproteobacteria</taxon>
        <taxon>Oceanospirillales</taxon>
        <taxon>Oceanospirillaceae</taxon>
        <taxon>Marinomonas</taxon>
    </lineage>
</organism>
<accession>A0A1A8T252</accession>
<evidence type="ECO:0000313" key="2">
    <source>
        <dbReference type="EMBL" id="SBS25354.1"/>
    </source>
</evidence>
<dbReference type="EMBL" id="FLOB01000001">
    <property type="protein sequence ID" value="SBS25354.1"/>
    <property type="molecule type" value="Genomic_DNA"/>
</dbReference>
<dbReference type="AlphaFoldDB" id="A0A1A8T252"/>
<evidence type="ECO:0000256" key="1">
    <source>
        <dbReference type="SAM" id="Phobius"/>
    </source>
</evidence>
<name>A0A1A8T252_9GAMM</name>
<sequence>MSPSNSFAKKLTRLLVDLAIEIVLVVAIFYLLSLFVSTLSSNTLLMISVFASVLLYRVVILPYAIKMRAMKDK</sequence>
<gene>
    <name evidence="2" type="ORF">MSP8886_00253</name>
</gene>
<dbReference type="Proteomes" id="UP000092544">
    <property type="component" value="Unassembled WGS sequence"/>
</dbReference>
<proteinExistence type="predicted"/>
<feature type="transmembrane region" description="Helical" evidence="1">
    <location>
        <begin position="44"/>
        <end position="65"/>
    </location>
</feature>
<keyword evidence="1" id="KW-0812">Transmembrane</keyword>
<evidence type="ECO:0000313" key="3">
    <source>
        <dbReference type="Proteomes" id="UP000092544"/>
    </source>
</evidence>
<keyword evidence="1" id="KW-0472">Membrane</keyword>
<reference evidence="2 3" key="1">
    <citation type="submission" date="2016-06" db="EMBL/GenBank/DDBJ databases">
        <authorList>
            <person name="Kjaerup R.B."/>
            <person name="Dalgaard T.S."/>
            <person name="Juul-Madsen H.R."/>
        </authorList>
    </citation>
    <scope>NUCLEOTIDE SEQUENCE [LARGE SCALE GENOMIC DNA]</scope>
    <source>
        <strain evidence="2 3">CECT 8886</strain>
    </source>
</reference>
<dbReference type="STRING" id="1792290.MSP8886_00253"/>
<protein>
    <submittedName>
        <fullName evidence="2">Uncharacterized protein</fullName>
    </submittedName>
</protein>
<feature type="transmembrane region" description="Helical" evidence="1">
    <location>
        <begin position="12"/>
        <end position="32"/>
    </location>
</feature>